<dbReference type="InterPro" id="IPR020095">
    <property type="entry name" value="PsdUridine_synth_TruA_C"/>
</dbReference>
<dbReference type="InterPro" id="IPR020094">
    <property type="entry name" value="TruA/RsuA/RluB/E/F_N"/>
</dbReference>
<dbReference type="Gene3D" id="3.30.70.660">
    <property type="entry name" value="Pseudouridine synthase I, catalytic domain, C-terminal subdomain"/>
    <property type="match status" value="1"/>
</dbReference>
<keyword evidence="3 4" id="KW-0413">Isomerase</keyword>
<proteinExistence type="inferred from homology"/>
<dbReference type="GO" id="GO:0160147">
    <property type="term" value="F:tRNA pseudouridine(38-40) synthase activity"/>
    <property type="evidence" value="ECO:0007669"/>
    <property type="project" value="UniProtKB-EC"/>
</dbReference>
<dbReference type="PANTHER" id="PTHR11142:SF0">
    <property type="entry name" value="TRNA PSEUDOURIDINE SYNTHASE-LIKE 1"/>
    <property type="match status" value="1"/>
</dbReference>
<dbReference type="PANTHER" id="PTHR11142">
    <property type="entry name" value="PSEUDOURIDYLATE SYNTHASE"/>
    <property type="match status" value="1"/>
</dbReference>
<dbReference type="Gene3D" id="3.30.70.580">
    <property type="entry name" value="Pseudouridine synthase I, catalytic domain, N-terminal subdomain"/>
    <property type="match status" value="1"/>
</dbReference>
<protein>
    <recommendedName>
        <fullName evidence="4">tRNA pseudouridine synthase</fullName>
        <ecNumber evidence="4">5.4.99.12</ecNumber>
    </recommendedName>
</protein>
<evidence type="ECO:0000313" key="7">
    <source>
        <dbReference type="Proteomes" id="UP000241890"/>
    </source>
</evidence>
<dbReference type="GO" id="GO:0031119">
    <property type="term" value="P:tRNA pseudouridine synthesis"/>
    <property type="evidence" value="ECO:0007669"/>
    <property type="project" value="TreeGrafter"/>
</dbReference>
<evidence type="ECO:0000313" key="6">
    <source>
        <dbReference type="EMBL" id="GBG26445.1"/>
    </source>
</evidence>
<evidence type="ECO:0000256" key="2">
    <source>
        <dbReference type="ARBA" id="ARBA00022694"/>
    </source>
</evidence>
<dbReference type="InterPro" id="IPR020097">
    <property type="entry name" value="PsdUridine_synth_TruA_a/b_dom"/>
</dbReference>
<organism evidence="6 7">
    <name type="scientific">Hondaea fermentalgiana</name>
    <dbReference type="NCBI Taxonomy" id="2315210"/>
    <lineage>
        <taxon>Eukaryota</taxon>
        <taxon>Sar</taxon>
        <taxon>Stramenopiles</taxon>
        <taxon>Bigyra</taxon>
        <taxon>Labyrinthulomycetes</taxon>
        <taxon>Thraustochytrida</taxon>
        <taxon>Thraustochytriidae</taxon>
        <taxon>Hondaea</taxon>
    </lineage>
</organism>
<evidence type="ECO:0000256" key="1">
    <source>
        <dbReference type="ARBA" id="ARBA00009375"/>
    </source>
</evidence>
<keyword evidence="7" id="KW-1185">Reference proteome</keyword>
<comment type="caution">
    <text evidence="6">The sequence shown here is derived from an EMBL/GenBank/DDBJ whole genome shotgun (WGS) entry which is preliminary data.</text>
</comment>
<comment type="catalytic activity">
    <reaction evidence="4">
        <text>uridine(38/39/40) in tRNA = pseudouridine(38/39/40) in tRNA</text>
        <dbReference type="Rhea" id="RHEA:22376"/>
        <dbReference type="Rhea" id="RHEA-COMP:10085"/>
        <dbReference type="Rhea" id="RHEA-COMP:10087"/>
        <dbReference type="ChEBI" id="CHEBI:65314"/>
        <dbReference type="ChEBI" id="CHEBI:65315"/>
        <dbReference type="EC" id="5.4.99.12"/>
    </reaction>
</comment>
<sequence>MAKKRKICIVCSHVHPSTADVQDLVAAAAAKAAQAAQVAHADRSEDAALEKRQEQVALGHQAVNEVAQTSGAHTRHQDRVQVRALVAYDGRHFHGFQRTLFSGVWELRTVQGAIEEAFAQTLGLLDDNSTIVGSIFTHDRVADDSELLALGPRFGHALPQFSLSATSRTDAGVSAAQQIISLWLPRSEAQDLHGLRAAVQTRLGPQRIHLQSIEQIQYHDQWTVQGSVRGKRYKYTIYDGLAAPPETECAYFDMYNAGLRATRKDMIRSLDSCAMHTAAQCLAGGVYRNFRLFTRSANRTGRLTSHRVLHRIRVLRTARADSDVDFSTQNEPQGHFVHIVVEGEKFLYLMVRCIAQALIDIGRDRLTPLSLEKEGLHPPEDEDRIQREQLVFNAAPANGLTLVRVFYSSPLFDGAVAQWPHARVFRPAEAYVDGVIPAPKSG</sequence>
<gene>
    <name evidence="6" type="ORF">FCC1311_026662</name>
</gene>
<keyword evidence="2 4" id="KW-0819">tRNA processing</keyword>
<evidence type="ECO:0000259" key="5">
    <source>
        <dbReference type="Pfam" id="PF01416"/>
    </source>
</evidence>
<evidence type="ECO:0000256" key="3">
    <source>
        <dbReference type="ARBA" id="ARBA00023235"/>
    </source>
</evidence>
<dbReference type="Proteomes" id="UP000241890">
    <property type="component" value="Unassembled WGS sequence"/>
</dbReference>
<dbReference type="OrthoDB" id="271910at2759"/>
<dbReference type="InterPro" id="IPR001406">
    <property type="entry name" value="PsdUridine_synth_TruA"/>
</dbReference>
<dbReference type="InParanoid" id="A0A2R5G7D1"/>
<feature type="domain" description="Pseudouridine synthase I TruA alpha/beta" evidence="5">
    <location>
        <begin position="323"/>
        <end position="407"/>
    </location>
</feature>
<reference evidence="6 7" key="1">
    <citation type="submission" date="2017-12" db="EMBL/GenBank/DDBJ databases">
        <title>Sequencing, de novo assembly and annotation of complete genome of a new Thraustochytrid species, strain FCC1311.</title>
        <authorList>
            <person name="Sedici K."/>
            <person name="Godart F."/>
            <person name="Aiese Cigliano R."/>
            <person name="Sanseverino W."/>
            <person name="Barakat M."/>
            <person name="Ortet P."/>
            <person name="Marechal E."/>
            <person name="Cagnac O."/>
            <person name="Amato A."/>
        </authorList>
    </citation>
    <scope>NUCLEOTIDE SEQUENCE [LARGE SCALE GENOMIC DNA]</scope>
</reference>
<accession>A0A2R5G7D1</accession>
<comment type="similarity">
    <text evidence="1 4">Belongs to the tRNA pseudouridine synthase TruA family.</text>
</comment>
<dbReference type="Pfam" id="PF01416">
    <property type="entry name" value="PseudoU_synth_1"/>
    <property type="match status" value="1"/>
</dbReference>
<evidence type="ECO:0000256" key="4">
    <source>
        <dbReference type="RuleBase" id="RU003792"/>
    </source>
</evidence>
<name>A0A2R5G7D1_9STRA</name>
<dbReference type="SUPFAM" id="SSF55120">
    <property type="entry name" value="Pseudouridine synthase"/>
    <property type="match status" value="1"/>
</dbReference>
<dbReference type="InterPro" id="IPR020103">
    <property type="entry name" value="PsdUridine_synth_cat_dom_sf"/>
</dbReference>
<dbReference type="AlphaFoldDB" id="A0A2R5G7D1"/>
<dbReference type="GO" id="GO:0003723">
    <property type="term" value="F:RNA binding"/>
    <property type="evidence" value="ECO:0007669"/>
    <property type="project" value="InterPro"/>
</dbReference>
<dbReference type="EC" id="5.4.99.12" evidence="4"/>
<dbReference type="EMBL" id="BEYU01000021">
    <property type="protein sequence ID" value="GBG26445.1"/>
    <property type="molecule type" value="Genomic_DNA"/>
</dbReference>